<dbReference type="Gene3D" id="3.30.540.10">
    <property type="entry name" value="Fructose-1,6-Bisphosphatase, subunit A, domain 1"/>
    <property type="match status" value="1"/>
</dbReference>
<sequence length="310" mass="34986">MRYSNPVTASILNTFVGNTRAEEKTKMCNKEQIDFYFDFAVNLIKKCGKLICEAKNITIETKKEEWDLVTQYDRKVEKVLIGTIKEKFPNHKFISEEDSSDNGYIPNLTDDPTWIIDPIDGTANFVRNLPITCISVGFVVKKEQTIGIIYNPFLNEMYTAIKGRGAFLNGKRISTSKQEDIGRTLFNYELSLARSEEYRDMYLYRLKHLIGKIQGIRSMGCAALGLCYVANGTMDAYQCDGLYPWDAAAGVLIVREAGGYVCDSTGGEFNLMNPNFIATSTKVLGEQFVTAERKADEERLNNQCPRINGN</sequence>
<dbReference type="EC" id="3.1.3.25" evidence="8"/>
<dbReference type="GO" id="GO:0046872">
    <property type="term" value="F:metal ion binding"/>
    <property type="evidence" value="ECO:0007669"/>
    <property type="project" value="UniProtKB-KW"/>
</dbReference>
<dbReference type="Gene3D" id="3.40.190.80">
    <property type="match status" value="1"/>
</dbReference>
<dbReference type="Pfam" id="PF00459">
    <property type="entry name" value="Inositol_P"/>
    <property type="match status" value="1"/>
</dbReference>
<feature type="binding site" evidence="7">
    <location>
        <position position="119"/>
    </location>
    <ligand>
        <name>Mg(2+)</name>
        <dbReference type="ChEBI" id="CHEBI:18420"/>
        <label>1</label>
        <note>catalytic</note>
    </ligand>
</feature>
<dbReference type="OrthoDB" id="10254945at2759"/>
<gene>
    <name evidence="9" type="ORF">ILUMI_22005</name>
</gene>
<dbReference type="Proteomes" id="UP000801492">
    <property type="component" value="Unassembled WGS sequence"/>
</dbReference>
<evidence type="ECO:0000256" key="1">
    <source>
        <dbReference type="ARBA" id="ARBA00001946"/>
    </source>
</evidence>
<dbReference type="EMBL" id="VTPC01090217">
    <property type="protein sequence ID" value="KAF2884178.1"/>
    <property type="molecule type" value="Genomic_DNA"/>
</dbReference>
<reference evidence="9" key="1">
    <citation type="submission" date="2019-08" db="EMBL/GenBank/DDBJ databases">
        <title>The genome of the North American firefly Photinus pyralis.</title>
        <authorList>
            <consortium name="Photinus pyralis genome working group"/>
            <person name="Fallon T.R."/>
            <person name="Sander Lower S.E."/>
            <person name="Weng J.-K."/>
        </authorList>
    </citation>
    <scope>NUCLEOTIDE SEQUENCE</scope>
    <source>
        <strain evidence="9">TRF0915ILg1</strain>
        <tissue evidence="9">Whole body</tissue>
    </source>
</reference>
<dbReference type="PRINTS" id="PR00378">
    <property type="entry name" value="LIIMPHPHTASE"/>
</dbReference>
<dbReference type="PROSITE" id="PS00630">
    <property type="entry name" value="IMP_2"/>
    <property type="match status" value="1"/>
</dbReference>
<evidence type="ECO:0000313" key="10">
    <source>
        <dbReference type="Proteomes" id="UP000801492"/>
    </source>
</evidence>
<evidence type="ECO:0000256" key="4">
    <source>
        <dbReference type="ARBA" id="ARBA00022723"/>
    </source>
</evidence>
<comment type="cofactor">
    <cofactor evidence="1 7 8">
        <name>Mg(2+)</name>
        <dbReference type="ChEBI" id="CHEBI:18420"/>
    </cofactor>
</comment>
<feature type="binding site" evidence="7">
    <location>
        <position position="120"/>
    </location>
    <ligand>
        <name>Mg(2+)</name>
        <dbReference type="ChEBI" id="CHEBI:18420"/>
        <label>1</label>
        <note>catalytic</note>
    </ligand>
</feature>
<organism evidence="9 10">
    <name type="scientific">Ignelater luminosus</name>
    <name type="common">Cucubano</name>
    <name type="synonym">Pyrophorus luminosus</name>
    <dbReference type="NCBI Taxonomy" id="2038154"/>
    <lineage>
        <taxon>Eukaryota</taxon>
        <taxon>Metazoa</taxon>
        <taxon>Ecdysozoa</taxon>
        <taxon>Arthropoda</taxon>
        <taxon>Hexapoda</taxon>
        <taxon>Insecta</taxon>
        <taxon>Pterygota</taxon>
        <taxon>Neoptera</taxon>
        <taxon>Endopterygota</taxon>
        <taxon>Coleoptera</taxon>
        <taxon>Polyphaga</taxon>
        <taxon>Elateriformia</taxon>
        <taxon>Elateroidea</taxon>
        <taxon>Elateridae</taxon>
        <taxon>Agrypninae</taxon>
        <taxon>Pyrophorini</taxon>
        <taxon>Ignelater</taxon>
    </lineage>
</organism>
<dbReference type="PANTHER" id="PTHR20854:SF25">
    <property type="entry name" value="INOSITOL-1-MONOPHOSPHATASE"/>
    <property type="match status" value="1"/>
</dbReference>
<feature type="binding site" evidence="7">
    <location>
        <position position="117"/>
    </location>
    <ligand>
        <name>Mg(2+)</name>
        <dbReference type="ChEBI" id="CHEBI:18420"/>
        <label>1</label>
        <note>catalytic</note>
    </ligand>
</feature>
<comment type="similarity">
    <text evidence="3 8">Belongs to the inositol monophosphatase superfamily.</text>
</comment>
<dbReference type="GO" id="GO:0006021">
    <property type="term" value="P:inositol biosynthetic process"/>
    <property type="evidence" value="ECO:0007669"/>
    <property type="project" value="UniProtKB-UniPathway"/>
</dbReference>
<proteinExistence type="inferred from homology"/>
<dbReference type="FunFam" id="3.30.540.10:FF:000004">
    <property type="entry name" value="Inositol-1-monophosphatase"/>
    <property type="match status" value="1"/>
</dbReference>
<feature type="binding site" evidence="7">
    <location>
        <position position="246"/>
    </location>
    <ligand>
        <name>Mg(2+)</name>
        <dbReference type="ChEBI" id="CHEBI:18420"/>
        <label>1</label>
        <note>catalytic</note>
    </ligand>
</feature>
<protein>
    <recommendedName>
        <fullName evidence="8">Inositol-1-monophosphatase</fullName>
        <ecNumber evidence="8">3.1.3.25</ecNumber>
    </recommendedName>
</protein>
<dbReference type="SUPFAM" id="SSF56655">
    <property type="entry name" value="Carbohydrate phosphatase"/>
    <property type="match status" value="1"/>
</dbReference>
<comment type="catalytic activity">
    <reaction evidence="8">
        <text>a myo-inositol phosphate + H2O = myo-inositol + phosphate</text>
        <dbReference type="Rhea" id="RHEA:24056"/>
        <dbReference type="ChEBI" id="CHEBI:15377"/>
        <dbReference type="ChEBI" id="CHEBI:17268"/>
        <dbReference type="ChEBI" id="CHEBI:43474"/>
        <dbReference type="ChEBI" id="CHEBI:84139"/>
        <dbReference type="EC" id="3.1.3.25"/>
    </reaction>
</comment>
<accession>A0A8K0CGM9</accession>
<evidence type="ECO:0000313" key="9">
    <source>
        <dbReference type="EMBL" id="KAF2884178.1"/>
    </source>
</evidence>
<feature type="binding site" evidence="7">
    <location>
        <position position="96"/>
    </location>
    <ligand>
        <name>Mg(2+)</name>
        <dbReference type="ChEBI" id="CHEBI:18420"/>
        <label>1</label>
        <note>catalytic</note>
    </ligand>
</feature>
<dbReference type="InterPro" id="IPR020583">
    <property type="entry name" value="Inositol_monoP_metal-BS"/>
</dbReference>
<dbReference type="GO" id="GO:0007165">
    <property type="term" value="P:signal transduction"/>
    <property type="evidence" value="ECO:0007669"/>
    <property type="project" value="TreeGrafter"/>
</dbReference>
<keyword evidence="6 7" id="KW-0460">Magnesium</keyword>
<dbReference type="InterPro" id="IPR000760">
    <property type="entry name" value="Inositol_monophosphatase-like"/>
</dbReference>
<evidence type="ECO:0000256" key="8">
    <source>
        <dbReference type="RuleBase" id="RU364068"/>
    </source>
</evidence>
<keyword evidence="5 8" id="KW-0378">Hydrolase</keyword>
<dbReference type="GO" id="GO:0008934">
    <property type="term" value="F:inositol monophosphate 1-phosphatase activity"/>
    <property type="evidence" value="ECO:0007669"/>
    <property type="project" value="InterPro"/>
</dbReference>
<name>A0A8K0CGM9_IGNLU</name>
<evidence type="ECO:0000256" key="5">
    <source>
        <dbReference type="ARBA" id="ARBA00022801"/>
    </source>
</evidence>
<evidence type="ECO:0000256" key="2">
    <source>
        <dbReference type="ARBA" id="ARBA00005152"/>
    </source>
</evidence>
<dbReference type="PROSITE" id="PS00629">
    <property type="entry name" value="IMP_1"/>
    <property type="match status" value="1"/>
</dbReference>
<dbReference type="InterPro" id="IPR020552">
    <property type="entry name" value="Inositol_monoPase_Li-sen"/>
</dbReference>
<keyword evidence="10" id="KW-1185">Reference proteome</keyword>
<evidence type="ECO:0000256" key="6">
    <source>
        <dbReference type="ARBA" id="ARBA00022842"/>
    </source>
</evidence>
<dbReference type="CDD" id="cd01639">
    <property type="entry name" value="IMPase"/>
    <property type="match status" value="1"/>
</dbReference>
<dbReference type="GO" id="GO:0046854">
    <property type="term" value="P:phosphatidylinositol phosphate biosynthetic process"/>
    <property type="evidence" value="ECO:0007669"/>
    <property type="project" value="InterPro"/>
</dbReference>
<comment type="pathway">
    <text evidence="2 8">Polyol metabolism; myo-inositol biosynthesis; myo-inositol from D-glucose 6-phosphate: step 2/2.</text>
</comment>
<dbReference type="InterPro" id="IPR020550">
    <property type="entry name" value="Inositol_monophosphatase_CS"/>
</dbReference>
<dbReference type="PRINTS" id="PR00377">
    <property type="entry name" value="IMPHPHTASES"/>
</dbReference>
<comment type="caution">
    <text evidence="9">The sequence shown here is derived from an EMBL/GenBank/DDBJ whole genome shotgun (WGS) entry which is preliminary data.</text>
</comment>
<dbReference type="PANTHER" id="PTHR20854">
    <property type="entry name" value="INOSITOL MONOPHOSPHATASE"/>
    <property type="match status" value="1"/>
</dbReference>
<dbReference type="InterPro" id="IPR033942">
    <property type="entry name" value="IMPase"/>
</dbReference>
<dbReference type="UniPathway" id="UPA00823">
    <property type="reaction ID" value="UER00788"/>
</dbReference>
<evidence type="ECO:0000256" key="7">
    <source>
        <dbReference type="PIRSR" id="PIRSR600760-2"/>
    </source>
</evidence>
<evidence type="ECO:0000256" key="3">
    <source>
        <dbReference type="ARBA" id="ARBA00009759"/>
    </source>
</evidence>
<keyword evidence="4 7" id="KW-0479">Metal-binding</keyword>
<dbReference type="AlphaFoldDB" id="A0A8K0CGM9"/>